<dbReference type="GO" id="GO:0032267">
    <property type="term" value="F:tRNA(Ile)-lysidine synthase activity"/>
    <property type="evidence" value="ECO:0007669"/>
    <property type="project" value="UniProtKB-EC"/>
</dbReference>
<dbReference type="InterPro" id="IPR014729">
    <property type="entry name" value="Rossmann-like_a/b/a_fold"/>
</dbReference>
<dbReference type="Gene3D" id="3.40.50.620">
    <property type="entry name" value="HUPs"/>
    <property type="match status" value="1"/>
</dbReference>
<dbReference type="PANTHER" id="PTHR43033:SF1">
    <property type="entry name" value="TRNA(ILE)-LYSIDINE SYNTHASE-RELATED"/>
    <property type="match status" value="1"/>
</dbReference>
<dbReference type="SUPFAM" id="SSF52402">
    <property type="entry name" value="Adenine nucleotide alpha hydrolases-like"/>
    <property type="match status" value="1"/>
</dbReference>
<dbReference type="InterPro" id="IPR012795">
    <property type="entry name" value="tRNA_Ile_lys_synt_N"/>
</dbReference>
<name>A0ABY4SCQ5_AQUTE</name>
<dbReference type="Proteomes" id="UP001056201">
    <property type="component" value="Chromosome 2"/>
</dbReference>
<dbReference type="EC" id="6.3.4.19" evidence="8"/>
<feature type="domain" description="Lysidine-tRNA(Ile) synthetase C-terminal" evidence="9">
    <location>
        <begin position="358"/>
        <end position="431"/>
    </location>
</feature>
<dbReference type="NCBIfam" id="TIGR02432">
    <property type="entry name" value="lysidine_TilS_N"/>
    <property type="match status" value="1"/>
</dbReference>
<dbReference type="HAMAP" id="MF_01161">
    <property type="entry name" value="tRNA_Ile_lys_synt"/>
    <property type="match status" value="1"/>
</dbReference>
<dbReference type="CDD" id="cd01992">
    <property type="entry name" value="TilS_N"/>
    <property type="match status" value="1"/>
</dbReference>
<keyword evidence="11" id="KW-1185">Reference proteome</keyword>
<evidence type="ECO:0000256" key="2">
    <source>
        <dbReference type="ARBA" id="ARBA00022490"/>
    </source>
</evidence>
<evidence type="ECO:0000256" key="3">
    <source>
        <dbReference type="ARBA" id="ARBA00022598"/>
    </source>
</evidence>
<comment type="catalytic activity">
    <reaction evidence="7 8">
        <text>cytidine(34) in tRNA(Ile2) + L-lysine + ATP = lysidine(34) in tRNA(Ile2) + AMP + diphosphate + H(+)</text>
        <dbReference type="Rhea" id="RHEA:43744"/>
        <dbReference type="Rhea" id="RHEA-COMP:10625"/>
        <dbReference type="Rhea" id="RHEA-COMP:10670"/>
        <dbReference type="ChEBI" id="CHEBI:15378"/>
        <dbReference type="ChEBI" id="CHEBI:30616"/>
        <dbReference type="ChEBI" id="CHEBI:32551"/>
        <dbReference type="ChEBI" id="CHEBI:33019"/>
        <dbReference type="ChEBI" id="CHEBI:82748"/>
        <dbReference type="ChEBI" id="CHEBI:83665"/>
        <dbReference type="ChEBI" id="CHEBI:456215"/>
        <dbReference type="EC" id="6.3.4.19"/>
    </reaction>
</comment>
<keyword evidence="3 8" id="KW-0436">Ligase</keyword>
<evidence type="ECO:0000256" key="5">
    <source>
        <dbReference type="ARBA" id="ARBA00022741"/>
    </source>
</evidence>
<evidence type="ECO:0000256" key="7">
    <source>
        <dbReference type="ARBA" id="ARBA00048539"/>
    </source>
</evidence>
<dbReference type="Pfam" id="PF01171">
    <property type="entry name" value="ATP_bind_3"/>
    <property type="match status" value="1"/>
</dbReference>
<dbReference type="InterPro" id="IPR012094">
    <property type="entry name" value="tRNA_Ile_lys_synt"/>
</dbReference>
<dbReference type="EMBL" id="CP097636">
    <property type="protein sequence ID" value="URI11101.1"/>
    <property type="molecule type" value="Genomic_DNA"/>
</dbReference>
<evidence type="ECO:0000259" key="9">
    <source>
        <dbReference type="SMART" id="SM00977"/>
    </source>
</evidence>
<evidence type="ECO:0000256" key="8">
    <source>
        <dbReference type="HAMAP-Rule" id="MF_01161"/>
    </source>
</evidence>
<dbReference type="Pfam" id="PF11734">
    <property type="entry name" value="TilS_C"/>
    <property type="match status" value="1"/>
</dbReference>
<accession>A0ABY4SCQ5</accession>
<keyword evidence="6 8" id="KW-0067">ATP-binding</keyword>
<evidence type="ECO:0000313" key="10">
    <source>
        <dbReference type="EMBL" id="URI11101.1"/>
    </source>
</evidence>
<keyword evidence="4 8" id="KW-0819">tRNA processing</keyword>
<dbReference type="RefSeq" id="WP_250199300.1">
    <property type="nucleotide sequence ID" value="NZ_CP097636.1"/>
</dbReference>
<gene>
    <name evidence="8 10" type="primary">tilS</name>
    <name evidence="10" type="ORF">MW290_19220</name>
</gene>
<comment type="domain">
    <text evidence="8">The N-terminal region contains the highly conserved SGGXDS motif, predicted to be a P-loop motif involved in ATP binding.</text>
</comment>
<keyword evidence="2 8" id="KW-0963">Cytoplasm</keyword>
<evidence type="ECO:0000256" key="6">
    <source>
        <dbReference type="ARBA" id="ARBA00022840"/>
    </source>
</evidence>
<dbReference type="SMART" id="SM00977">
    <property type="entry name" value="TilS_C"/>
    <property type="match status" value="1"/>
</dbReference>
<comment type="function">
    <text evidence="8">Ligates lysine onto the cytidine present at position 34 of the AUA codon-specific tRNA(Ile) that contains the anticodon CAU, in an ATP-dependent manner. Cytidine is converted to lysidine, thus changing the amino acid specificity of the tRNA from methionine to isoleucine.</text>
</comment>
<dbReference type="NCBIfam" id="TIGR02433">
    <property type="entry name" value="lysidine_TilS_C"/>
    <property type="match status" value="1"/>
</dbReference>
<keyword evidence="5 8" id="KW-0547">Nucleotide-binding</keyword>
<dbReference type="InterPro" id="IPR012796">
    <property type="entry name" value="Lysidine-tRNA-synth_C"/>
</dbReference>
<dbReference type="PANTHER" id="PTHR43033">
    <property type="entry name" value="TRNA(ILE)-LYSIDINE SYNTHASE-RELATED"/>
    <property type="match status" value="1"/>
</dbReference>
<sequence>MRAHRVAVAVSGGRDSVALLHATVQAARPLGVAVQALHVHHGLMPQADAWQAQVAALCGQLEVPLLAERLTTRPQPGDSIEAWARRERYAALARLAHEAGADLVLLAHHRRDQAETFLLQALRGAGAAGLAAMPARIERHGLTWARPWLDRPREAIEAYGALHGLPVVEDGSNQDPRFARNRLRLQVMPGLNQAFAGAEAALAAAARRSAEADAALAEWADEALRACSEGEALLREAWWGLSPARRLIVLRHWLALRLGQGAPQRLVDRLLAEWPQAVAASWPAPGGQVLRHYRGRLRVDHAPTQPGGVGPAAHGLASPPCWPLRITGAARVLVQAFGGELVVEPANEGVPLAWLANCELRSRSGGEQFQLAADRPARSLKKMFQQQAVPAWARQGPLLWAAGRLLFVPGLGVDARALHAAEGGPRMRIDWVPFAADCSIGEASADGR</sequence>
<dbReference type="InterPro" id="IPR011063">
    <property type="entry name" value="TilS/TtcA_N"/>
</dbReference>
<reference evidence="10" key="1">
    <citation type="submission" date="2022-05" db="EMBL/GenBank/DDBJ databases">
        <title>An RpoN-dependent PEP-CTERM gene is involved in floc formation of an Aquincola tertiaricarbonis strain.</title>
        <authorList>
            <person name="Qiu D."/>
            <person name="Xia M."/>
        </authorList>
    </citation>
    <scope>NUCLEOTIDE SEQUENCE</scope>
    <source>
        <strain evidence="10">RN12</strain>
    </source>
</reference>
<evidence type="ECO:0000313" key="11">
    <source>
        <dbReference type="Proteomes" id="UP001056201"/>
    </source>
</evidence>
<dbReference type="SUPFAM" id="SSF56037">
    <property type="entry name" value="PheT/TilS domain"/>
    <property type="match status" value="1"/>
</dbReference>
<dbReference type="SUPFAM" id="SSF82829">
    <property type="entry name" value="MesJ substrate recognition domain-like"/>
    <property type="match status" value="1"/>
</dbReference>
<protein>
    <recommendedName>
        <fullName evidence="8">tRNA(Ile)-lysidine synthase</fullName>
        <ecNumber evidence="8">6.3.4.19</ecNumber>
    </recommendedName>
    <alternativeName>
        <fullName evidence="8">tRNA(Ile)-2-lysyl-cytidine synthase</fullName>
    </alternativeName>
    <alternativeName>
        <fullName evidence="8">tRNA(Ile)-lysidine synthetase</fullName>
    </alternativeName>
</protein>
<evidence type="ECO:0000256" key="4">
    <source>
        <dbReference type="ARBA" id="ARBA00022694"/>
    </source>
</evidence>
<comment type="similarity">
    <text evidence="8">Belongs to the tRNA(Ile)-lysidine synthase family.</text>
</comment>
<evidence type="ECO:0000256" key="1">
    <source>
        <dbReference type="ARBA" id="ARBA00004496"/>
    </source>
</evidence>
<feature type="binding site" evidence="8">
    <location>
        <begin position="11"/>
        <end position="16"/>
    </location>
    <ligand>
        <name>ATP</name>
        <dbReference type="ChEBI" id="CHEBI:30616"/>
    </ligand>
</feature>
<proteinExistence type="inferred from homology"/>
<organism evidence="10 11">
    <name type="scientific">Aquincola tertiaricarbonis</name>
    <dbReference type="NCBI Taxonomy" id="391953"/>
    <lineage>
        <taxon>Bacteria</taxon>
        <taxon>Pseudomonadati</taxon>
        <taxon>Pseudomonadota</taxon>
        <taxon>Betaproteobacteria</taxon>
        <taxon>Burkholderiales</taxon>
        <taxon>Sphaerotilaceae</taxon>
        <taxon>Aquincola</taxon>
    </lineage>
</organism>
<comment type="subcellular location">
    <subcellularLocation>
        <location evidence="1 8">Cytoplasm</location>
    </subcellularLocation>
</comment>